<evidence type="ECO:0000256" key="3">
    <source>
        <dbReference type="SAM" id="SignalP"/>
    </source>
</evidence>
<dbReference type="EMBL" id="JBHSZO010000012">
    <property type="protein sequence ID" value="MFC7218540.1"/>
    <property type="molecule type" value="Genomic_DNA"/>
</dbReference>
<dbReference type="Gene3D" id="3.40.190.10">
    <property type="entry name" value="Periplasmic binding protein-like II"/>
    <property type="match status" value="2"/>
</dbReference>
<comment type="caution">
    <text evidence="4">The sequence shown here is derived from an EMBL/GenBank/DDBJ whole genome shotgun (WGS) entry which is preliminary data.</text>
</comment>
<dbReference type="RefSeq" id="WP_386413909.1">
    <property type="nucleotide sequence ID" value="NZ_JBHSZO010000012.1"/>
</dbReference>
<feature type="chain" id="PRO_5045732362" evidence="3">
    <location>
        <begin position="32"/>
        <end position="460"/>
    </location>
</feature>
<dbReference type="PANTHER" id="PTHR43649">
    <property type="entry name" value="ARABINOSE-BINDING PROTEIN-RELATED"/>
    <property type="match status" value="1"/>
</dbReference>
<accession>A0ABW2GCT6</accession>
<dbReference type="InterPro" id="IPR050490">
    <property type="entry name" value="Bact_solute-bd_prot1"/>
</dbReference>
<dbReference type="Pfam" id="PF01547">
    <property type="entry name" value="SBP_bac_1"/>
    <property type="match status" value="1"/>
</dbReference>
<evidence type="ECO:0000256" key="2">
    <source>
        <dbReference type="ARBA" id="ARBA00022448"/>
    </source>
</evidence>
<proteinExistence type="inferred from homology"/>
<dbReference type="PANTHER" id="PTHR43649:SF29">
    <property type="entry name" value="OSMOPROTECTIVE COMPOUNDS-BINDING PROTEIN GGTB"/>
    <property type="match status" value="1"/>
</dbReference>
<protein>
    <submittedName>
        <fullName evidence="4">ABC transporter substrate-binding protein</fullName>
    </submittedName>
</protein>
<evidence type="ECO:0000313" key="4">
    <source>
        <dbReference type="EMBL" id="MFC7218540.1"/>
    </source>
</evidence>
<evidence type="ECO:0000313" key="5">
    <source>
        <dbReference type="Proteomes" id="UP001596413"/>
    </source>
</evidence>
<organism evidence="4 5">
    <name type="scientific">Streptomyces polyrhachis</name>
    <dbReference type="NCBI Taxonomy" id="1282885"/>
    <lineage>
        <taxon>Bacteria</taxon>
        <taxon>Bacillati</taxon>
        <taxon>Actinomycetota</taxon>
        <taxon>Actinomycetes</taxon>
        <taxon>Kitasatosporales</taxon>
        <taxon>Streptomycetaceae</taxon>
        <taxon>Streptomyces</taxon>
    </lineage>
</organism>
<dbReference type="Proteomes" id="UP001596413">
    <property type="component" value="Unassembled WGS sequence"/>
</dbReference>
<keyword evidence="2" id="KW-0813">Transport</keyword>
<reference evidence="5" key="1">
    <citation type="journal article" date="2019" name="Int. J. Syst. Evol. Microbiol.">
        <title>The Global Catalogue of Microorganisms (GCM) 10K type strain sequencing project: providing services to taxonomists for standard genome sequencing and annotation.</title>
        <authorList>
            <consortium name="The Broad Institute Genomics Platform"/>
            <consortium name="The Broad Institute Genome Sequencing Center for Infectious Disease"/>
            <person name="Wu L."/>
            <person name="Ma J."/>
        </authorList>
    </citation>
    <scope>NUCLEOTIDE SEQUENCE [LARGE SCALE GENOMIC DNA]</scope>
    <source>
        <strain evidence="5">CGMCC 1.13681</strain>
    </source>
</reference>
<dbReference type="InterPro" id="IPR006059">
    <property type="entry name" value="SBP"/>
</dbReference>
<keyword evidence="5" id="KW-1185">Reference proteome</keyword>
<gene>
    <name evidence="4" type="ORF">ACFQLX_10230</name>
</gene>
<comment type="similarity">
    <text evidence="1">Belongs to the bacterial solute-binding protein 1 family.</text>
</comment>
<dbReference type="SUPFAM" id="SSF53850">
    <property type="entry name" value="Periplasmic binding protein-like II"/>
    <property type="match status" value="1"/>
</dbReference>
<keyword evidence="3" id="KW-0732">Signal</keyword>
<feature type="signal peptide" evidence="3">
    <location>
        <begin position="1"/>
        <end position="31"/>
    </location>
</feature>
<name>A0ABW2GCT6_9ACTN</name>
<evidence type="ECO:0000256" key="1">
    <source>
        <dbReference type="ARBA" id="ARBA00008520"/>
    </source>
</evidence>
<sequence length="460" mass="47781">MQRSDTSIRSRRRAGRAALALAGAGLLALCAAGCGDDGGKDSGNGKNTEGSGDGVALPRLDGTTLQVGAVWTGAEKDNFTMVLDEFAKRTGAKVDFVPTGDNVAGFVATQVAGGSAPDVVMVPQVGVLGEFAQKGWAKPLGAEAKAELGRNFSQGWQDLGSVDGEQYGVYWKAANKSLMWYSPAAFEAAGVQEPKTWDELLRTAQTISDSGVQPLSVGGADGWTLTDWFENVYLSQAGPEKYDQLAKHEIAWTDPSVKDALTSLAQLWGNDDLLAGGKAGALKTDYPDSMKKPFTDPDAPEAAMAFEGDFSAAAIGETGAKIGTDAKVFPFPPVGDTSPVVTGGDAAVALKDGKGAQALLTWLASPEAAEIWAKQGGYLSPNKNTDLAVYPDEVQRTSAEALIAAGDSVRFDMSDQAPAAFGGTKGDGEWKALQDFLAKPDDVAGAQKALEAEAAAAFKS</sequence>